<evidence type="ECO:0000256" key="1">
    <source>
        <dbReference type="ARBA" id="ARBA00001864"/>
    </source>
</evidence>
<dbReference type="GO" id="GO:0003855">
    <property type="term" value="F:3-dehydroquinate dehydratase activity"/>
    <property type="evidence" value="ECO:0007669"/>
    <property type="project" value="UniProtKB-EC"/>
</dbReference>
<organism evidence="8 9">
    <name type="scientific">Tistlia consotensis USBA 355</name>
    <dbReference type="NCBI Taxonomy" id="560819"/>
    <lineage>
        <taxon>Bacteria</taxon>
        <taxon>Pseudomonadati</taxon>
        <taxon>Pseudomonadota</taxon>
        <taxon>Alphaproteobacteria</taxon>
        <taxon>Rhodospirillales</taxon>
        <taxon>Rhodovibrionaceae</taxon>
        <taxon>Tistlia</taxon>
    </lineage>
</organism>
<proteinExistence type="inferred from homology"/>
<evidence type="ECO:0000313" key="8">
    <source>
        <dbReference type="EMBL" id="SMF12135.1"/>
    </source>
</evidence>
<evidence type="ECO:0000313" key="9">
    <source>
        <dbReference type="Proteomes" id="UP000192917"/>
    </source>
</evidence>
<dbReference type="Proteomes" id="UP000192917">
    <property type="component" value="Unassembled WGS sequence"/>
</dbReference>
<dbReference type="GO" id="GO:0009423">
    <property type="term" value="P:chorismate biosynthetic process"/>
    <property type="evidence" value="ECO:0007669"/>
    <property type="project" value="UniProtKB-UniPathway"/>
</dbReference>
<comment type="similarity">
    <text evidence="3">Belongs to the type-II 3-dehydroquinase family.</text>
</comment>
<dbReference type="UniPathway" id="UPA00053">
    <property type="reaction ID" value="UER00086"/>
</dbReference>
<dbReference type="STRING" id="560819.SAMN05428998_10565"/>
<comment type="pathway">
    <text evidence="2">Metabolic intermediate biosynthesis; chorismate biosynthesis; chorismate from D-erythrose 4-phosphate and phosphoenolpyruvate: step 3/7.</text>
</comment>
<gene>
    <name evidence="8" type="ORF">SAMN05428998_10565</name>
</gene>
<evidence type="ECO:0000256" key="4">
    <source>
        <dbReference type="ARBA" id="ARBA00011193"/>
    </source>
</evidence>
<reference evidence="8 9" key="1">
    <citation type="submission" date="2017-04" db="EMBL/GenBank/DDBJ databases">
        <authorList>
            <person name="Afonso C.L."/>
            <person name="Miller P.J."/>
            <person name="Scott M.A."/>
            <person name="Spackman E."/>
            <person name="Goraichik I."/>
            <person name="Dimitrov K.M."/>
            <person name="Suarez D.L."/>
            <person name="Swayne D.E."/>
        </authorList>
    </citation>
    <scope>NUCLEOTIDE SEQUENCE [LARGE SCALE GENOMIC DNA]</scope>
    <source>
        <strain evidence="8 9">USBA 355</strain>
    </source>
</reference>
<evidence type="ECO:0000256" key="6">
    <source>
        <dbReference type="ARBA" id="ARBA00023239"/>
    </source>
</evidence>
<evidence type="ECO:0000256" key="3">
    <source>
        <dbReference type="ARBA" id="ARBA00011037"/>
    </source>
</evidence>
<name>A0A1Y6BJ17_9PROT</name>
<sequence>MSEAAYVVNGPDPELPGQRQPDIHGRETLRDVVDWIHEARRRS</sequence>
<evidence type="ECO:0000256" key="5">
    <source>
        <dbReference type="ARBA" id="ARBA00012060"/>
    </source>
</evidence>
<dbReference type="EC" id="4.2.1.10" evidence="5"/>
<keyword evidence="9" id="KW-1185">Reference proteome</keyword>
<dbReference type="SUPFAM" id="SSF52304">
    <property type="entry name" value="Type II 3-dehydroquinate dehydratase"/>
    <property type="match status" value="1"/>
</dbReference>
<comment type="subunit">
    <text evidence="4">Homododecamer.</text>
</comment>
<dbReference type="InterPro" id="IPR036441">
    <property type="entry name" value="DHquinase_II_sf"/>
</dbReference>
<dbReference type="EMBL" id="FWZX01000005">
    <property type="protein sequence ID" value="SMF12135.1"/>
    <property type="molecule type" value="Genomic_DNA"/>
</dbReference>
<dbReference type="RefSeq" id="WP_268810751.1">
    <property type="nucleotide sequence ID" value="NZ_FWZX01000005.1"/>
</dbReference>
<keyword evidence="6" id="KW-0456">Lyase</keyword>
<accession>A0A1Y6BJ17</accession>
<feature type="region of interest" description="Disordered" evidence="7">
    <location>
        <begin position="1"/>
        <end position="26"/>
    </location>
</feature>
<evidence type="ECO:0000256" key="7">
    <source>
        <dbReference type="SAM" id="MobiDB-lite"/>
    </source>
</evidence>
<dbReference type="AlphaFoldDB" id="A0A1Y6BJ17"/>
<comment type="catalytic activity">
    <reaction evidence="1">
        <text>3-dehydroquinate = 3-dehydroshikimate + H2O</text>
        <dbReference type="Rhea" id="RHEA:21096"/>
        <dbReference type="ChEBI" id="CHEBI:15377"/>
        <dbReference type="ChEBI" id="CHEBI:16630"/>
        <dbReference type="ChEBI" id="CHEBI:32364"/>
        <dbReference type="EC" id="4.2.1.10"/>
    </reaction>
</comment>
<protein>
    <recommendedName>
        <fullName evidence="5">3-dehydroquinate dehydratase</fullName>
        <ecNumber evidence="5">4.2.1.10</ecNumber>
    </recommendedName>
</protein>
<evidence type="ECO:0000256" key="2">
    <source>
        <dbReference type="ARBA" id="ARBA00004902"/>
    </source>
</evidence>